<evidence type="ECO:0000256" key="6">
    <source>
        <dbReference type="PIRSR" id="PIRSR602403-1"/>
    </source>
</evidence>
<gene>
    <name evidence="8" type="ORF">MVEN_01562000</name>
</gene>
<organism evidence="8 9">
    <name type="scientific">Mycena venus</name>
    <dbReference type="NCBI Taxonomy" id="2733690"/>
    <lineage>
        <taxon>Eukaryota</taxon>
        <taxon>Fungi</taxon>
        <taxon>Dikarya</taxon>
        <taxon>Basidiomycota</taxon>
        <taxon>Agaricomycotina</taxon>
        <taxon>Agaricomycetes</taxon>
        <taxon>Agaricomycetidae</taxon>
        <taxon>Agaricales</taxon>
        <taxon>Marasmiineae</taxon>
        <taxon>Mycenaceae</taxon>
        <taxon>Mycena</taxon>
    </lineage>
</organism>
<dbReference type="InterPro" id="IPR017972">
    <property type="entry name" value="Cyt_P450_CS"/>
</dbReference>
<dbReference type="GO" id="GO:0020037">
    <property type="term" value="F:heme binding"/>
    <property type="evidence" value="ECO:0007669"/>
    <property type="project" value="InterPro"/>
</dbReference>
<keyword evidence="9" id="KW-1185">Reference proteome</keyword>
<dbReference type="Pfam" id="PF00067">
    <property type="entry name" value="p450"/>
    <property type="match status" value="1"/>
</dbReference>
<evidence type="ECO:0000313" key="8">
    <source>
        <dbReference type="EMBL" id="KAF7345439.1"/>
    </source>
</evidence>
<evidence type="ECO:0000256" key="5">
    <source>
        <dbReference type="ARBA" id="ARBA00023004"/>
    </source>
</evidence>
<dbReference type="EMBL" id="JACAZI010000013">
    <property type="protein sequence ID" value="KAF7345439.1"/>
    <property type="molecule type" value="Genomic_DNA"/>
</dbReference>
<dbReference type="InterPro" id="IPR036396">
    <property type="entry name" value="Cyt_P450_sf"/>
</dbReference>
<evidence type="ECO:0000256" key="1">
    <source>
        <dbReference type="ARBA" id="ARBA00001971"/>
    </source>
</evidence>
<evidence type="ECO:0000256" key="4">
    <source>
        <dbReference type="ARBA" id="ARBA00023002"/>
    </source>
</evidence>
<keyword evidence="7 8" id="KW-0503">Monooxygenase</keyword>
<evidence type="ECO:0000256" key="3">
    <source>
        <dbReference type="ARBA" id="ARBA00022723"/>
    </source>
</evidence>
<dbReference type="InterPro" id="IPR001128">
    <property type="entry name" value="Cyt_P450"/>
</dbReference>
<dbReference type="PRINTS" id="PR00465">
    <property type="entry name" value="EP450IV"/>
</dbReference>
<protein>
    <submittedName>
        <fullName evidence="8">Cytochrome P450 monooxygenase 51</fullName>
    </submittedName>
</protein>
<dbReference type="OrthoDB" id="1844152at2759"/>
<keyword evidence="3 6" id="KW-0479">Metal-binding</keyword>
<dbReference type="PANTHER" id="PTHR46206">
    <property type="entry name" value="CYTOCHROME P450"/>
    <property type="match status" value="1"/>
</dbReference>
<feature type="binding site" description="axial binding residue" evidence="6">
    <location>
        <position position="515"/>
    </location>
    <ligand>
        <name>heme</name>
        <dbReference type="ChEBI" id="CHEBI:30413"/>
    </ligand>
    <ligandPart>
        <name>Fe</name>
        <dbReference type="ChEBI" id="CHEBI:18248"/>
    </ligandPart>
</feature>
<comment type="cofactor">
    <cofactor evidence="1 6">
        <name>heme</name>
        <dbReference type="ChEBI" id="CHEBI:30413"/>
    </cofactor>
</comment>
<accession>A0A8H6XS43</accession>
<dbReference type="CDD" id="cd11041">
    <property type="entry name" value="CYP503A1-like"/>
    <property type="match status" value="1"/>
</dbReference>
<dbReference type="Proteomes" id="UP000620124">
    <property type="component" value="Unassembled WGS sequence"/>
</dbReference>
<dbReference type="PROSITE" id="PS00086">
    <property type="entry name" value="CYTOCHROME_P450"/>
    <property type="match status" value="1"/>
</dbReference>
<evidence type="ECO:0000256" key="7">
    <source>
        <dbReference type="RuleBase" id="RU000461"/>
    </source>
</evidence>
<keyword evidence="6 7" id="KW-0349">Heme</keyword>
<comment type="similarity">
    <text evidence="2 7">Belongs to the cytochrome P450 family.</text>
</comment>
<dbReference type="SUPFAM" id="SSF48264">
    <property type="entry name" value="Cytochrome P450"/>
    <property type="match status" value="1"/>
</dbReference>
<proteinExistence type="inferred from homology"/>
<dbReference type="GO" id="GO:0005506">
    <property type="term" value="F:iron ion binding"/>
    <property type="evidence" value="ECO:0007669"/>
    <property type="project" value="InterPro"/>
</dbReference>
<dbReference type="InterPro" id="IPR002403">
    <property type="entry name" value="Cyt_P450_E_grp-IV"/>
</dbReference>
<evidence type="ECO:0000256" key="2">
    <source>
        <dbReference type="ARBA" id="ARBA00010617"/>
    </source>
</evidence>
<name>A0A8H6XS43_9AGAR</name>
<evidence type="ECO:0000313" key="9">
    <source>
        <dbReference type="Proteomes" id="UP000620124"/>
    </source>
</evidence>
<keyword evidence="5 6" id="KW-0408">Iron</keyword>
<keyword evidence="4 7" id="KW-0560">Oxidoreductase</keyword>
<sequence>MSTRTGAVLALSFNLPAGFYPGRPGSTRARPYKAHHDGFRGSQVPTAICNDNSNGGEQAATDLFLPATFMEDLKIVALSLGGVAALYLLVRNAYSGPNLDFIPTVGRSGSISSYIDAFRYVFYAKEMFQEGYQKHPETFFRVPVVDRWSVLVSGKQLIGDIANAREEDLSFHQSTNEFLQTRYTLGRGCERDPYHPAVIRTSLTRNVGHRFPDVRDEIVCSFADLISLRGDEWLAVPAYDTMLQVICRTSNRFFVGLPLCRDPDYLALVNQVAMDVVVKAQLINFLPAFLRPTLGPFISSLNSNMRRAERHLTPLIAERLNKMEELGKDWPGKPNDLISWLMDAAQGDELTLTALVQRVIFVNFAAIRTSTDTFVHLLFDLAAYPSYVQPLREEVEAIVNEEGWTKAAVGKMHKIDSFLRESQRVHGIGTQSLGRKVVGPDGFKFSDGTTLPHGTYLHATTWSLHHDPELYPDPHVFDGFRFDKLRQAEETGAAKYQAVTTSLDYLAFGHGVHSCPGRHMAVIELKAIVAHIVLNYDIKLPNDEGRPANQYVASACLPNASAKVLFRKRQS</sequence>
<dbReference type="GO" id="GO:0016705">
    <property type="term" value="F:oxidoreductase activity, acting on paired donors, with incorporation or reduction of molecular oxygen"/>
    <property type="evidence" value="ECO:0007669"/>
    <property type="project" value="InterPro"/>
</dbReference>
<comment type="caution">
    <text evidence="8">The sequence shown here is derived from an EMBL/GenBank/DDBJ whole genome shotgun (WGS) entry which is preliminary data.</text>
</comment>
<reference evidence="8" key="1">
    <citation type="submission" date="2020-05" db="EMBL/GenBank/DDBJ databases">
        <title>Mycena genomes resolve the evolution of fungal bioluminescence.</title>
        <authorList>
            <person name="Tsai I.J."/>
        </authorList>
    </citation>
    <scope>NUCLEOTIDE SEQUENCE</scope>
    <source>
        <strain evidence="8">CCC161011</strain>
    </source>
</reference>
<dbReference type="AlphaFoldDB" id="A0A8H6XS43"/>
<dbReference type="GO" id="GO:0004497">
    <property type="term" value="F:monooxygenase activity"/>
    <property type="evidence" value="ECO:0007669"/>
    <property type="project" value="UniProtKB-KW"/>
</dbReference>
<dbReference type="Gene3D" id="1.10.630.10">
    <property type="entry name" value="Cytochrome P450"/>
    <property type="match status" value="1"/>
</dbReference>